<keyword evidence="8" id="KW-1185">Reference proteome</keyword>
<evidence type="ECO:0000256" key="3">
    <source>
        <dbReference type="ARBA" id="ARBA00022723"/>
    </source>
</evidence>
<dbReference type="Gene3D" id="3.20.20.70">
    <property type="entry name" value="Aldolase class I"/>
    <property type="match status" value="1"/>
</dbReference>
<evidence type="ECO:0000256" key="1">
    <source>
        <dbReference type="ARBA" id="ARBA00001966"/>
    </source>
</evidence>
<keyword evidence="3" id="KW-0479">Metal-binding</keyword>
<dbReference type="SFLD" id="SFLDS00029">
    <property type="entry name" value="Radical_SAM"/>
    <property type="match status" value="1"/>
</dbReference>
<dbReference type="PROSITE" id="PS51918">
    <property type="entry name" value="RADICAL_SAM"/>
    <property type="match status" value="1"/>
</dbReference>
<dbReference type="Pfam" id="PF04055">
    <property type="entry name" value="Radical_SAM"/>
    <property type="match status" value="1"/>
</dbReference>
<name>A0A1T4KCP8_9SPIR</name>
<proteinExistence type="predicted"/>
<dbReference type="OrthoDB" id="9782387at2"/>
<dbReference type="InterPro" id="IPR050377">
    <property type="entry name" value="Radical_SAM_PqqE_MftC-like"/>
</dbReference>
<dbReference type="GO" id="GO:0051536">
    <property type="term" value="F:iron-sulfur cluster binding"/>
    <property type="evidence" value="ECO:0007669"/>
    <property type="project" value="UniProtKB-KW"/>
</dbReference>
<dbReference type="AlphaFoldDB" id="A0A1T4KCP8"/>
<dbReference type="InterPro" id="IPR012840">
    <property type="entry name" value="NrdG2"/>
</dbReference>
<gene>
    <name evidence="7" type="ORF">SAMN02745152_00092</name>
</gene>
<dbReference type="SUPFAM" id="SSF102114">
    <property type="entry name" value="Radical SAM enzymes"/>
    <property type="match status" value="1"/>
</dbReference>
<evidence type="ECO:0000313" key="7">
    <source>
        <dbReference type="EMBL" id="SJZ40085.1"/>
    </source>
</evidence>
<keyword evidence="7" id="KW-0670">Pyruvate</keyword>
<dbReference type="GO" id="GO:0016829">
    <property type="term" value="F:lyase activity"/>
    <property type="evidence" value="ECO:0007669"/>
    <property type="project" value="UniProtKB-KW"/>
</dbReference>
<dbReference type="GO" id="GO:0046872">
    <property type="term" value="F:metal ion binding"/>
    <property type="evidence" value="ECO:0007669"/>
    <property type="project" value="UniProtKB-KW"/>
</dbReference>
<dbReference type="EMBL" id="FUXC01000001">
    <property type="protein sequence ID" value="SJZ40085.1"/>
    <property type="molecule type" value="Genomic_DNA"/>
</dbReference>
<sequence>MNEKIGALVKTSLVDFPGTVCAAVFLKHCNLRCPYCYNAQLVTETQDDTGLFTLDEIKSHLAKRKNVLDGLAISGGEALLNPHTKELILFAKKLNYKVKLDTNGTLPELLQQITENPQTRPDFIAMDIKTSPQKYRGLLNSSNISDKTDYEQALKKSIKILKEYPSASREFRTVLVPTLVQKEDIENIAAILPKDASWQFARFSAGNCLEPLYNALPSYSESQISELINYAKTFIPNSCLR</sequence>
<dbReference type="CDD" id="cd01335">
    <property type="entry name" value="Radical_SAM"/>
    <property type="match status" value="1"/>
</dbReference>
<dbReference type="NCBIfam" id="TIGR02495">
    <property type="entry name" value="NrdG2"/>
    <property type="match status" value="1"/>
</dbReference>
<evidence type="ECO:0000256" key="2">
    <source>
        <dbReference type="ARBA" id="ARBA00022691"/>
    </source>
</evidence>
<feature type="domain" description="Radical SAM core" evidence="6">
    <location>
        <begin position="14"/>
        <end position="241"/>
    </location>
</feature>
<dbReference type="Proteomes" id="UP000190395">
    <property type="component" value="Unassembled WGS sequence"/>
</dbReference>
<dbReference type="PANTHER" id="PTHR11228:SF27">
    <property type="entry name" value="GLYCYL-RADICAL ENZYME ACTIVATING ENZYME MJ1227-RELATED"/>
    <property type="match status" value="1"/>
</dbReference>
<evidence type="ECO:0000256" key="5">
    <source>
        <dbReference type="ARBA" id="ARBA00023014"/>
    </source>
</evidence>
<keyword evidence="4" id="KW-0408">Iron</keyword>
<organism evidence="7 8">
    <name type="scientific">Treponema berlinense</name>
    <dbReference type="NCBI Taxonomy" id="225004"/>
    <lineage>
        <taxon>Bacteria</taxon>
        <taxon>Pseudomonadati</taxon>
        <taxon>Spirochaetota</taxon>
        <taxon>Spirochaetia</taxon>
        <taxon>Spirochaetales</taxon>
        <taxon>Treponemataceae</taxon>
        <taxon>Treponema</taxon>
    </lineage>
</organism>
<evidence type="ECO:0000313" key="8">
    <source>
        <dbReference type="Proteomes" id="UP000190395"/>
    </source>
</evidence>
<dbReference type="STRING" id="225004.SAMN02745152_00092"/>
<reference evidence="7 8" key="1">
    <citation type="submission" date="2017-02" db="EMBL/GenBank/DDBJ databases">
        <authorList>
            <person name="Peterson S.W."/>
        </authorList>
    </citation>
    <scope>NUCLEOTIDE SEQUENCE [LARGE SCALE GENOMIC DNA]</scope>
    <source>
        <strain evidence="7 8">ATCC BAA-909</strain>
    </source>
</reference>
<dbReference type="InterPro" id="IPR058240">
    <property type="entry name" value="rSAM_sf"/>
</dbReference>
<keyword evidence="2" id="KW-0949">S-adenosyl-L-methionine</keyword>
<evidence type="ECO:0000256" key="4">
    <source>
        <dbReference type="ARBA" id="ARBA00023004"/>
    </source>
</evidence>
<evidence type="ECO:0000259" key="6">
    <source>
        <dbReference type="PROSITE" id="PS51918"/>
    </source>
</evidence>
<dbReference type="PANTHER" id="PTHR11228">
    <property type="entry name" value="RADICAL SAM DOMAIN PROTEIN"/>
    <property type="match status" value="1"/>
</dbReference>
<dbReference type="InterPro" id="IPR007197">
    <property type="entry name" value="rSAM"/>
</dbReference>
<dbReference type="SFLD" id="SFLDG01094">
    <property type="entry name" value="Uncharacterised_Radical_SAM_Su"/>
    <property type="match status" value="1"/>
</dbReference>
<dbReference type="RefSeq" id="WP_078929761.1">
    <property type="nucleotide sequence ID" value="NZ_CAMCOW010000014.1"/>
</dbReference>
<comment type="cofactor">
    <cofactor evidence="1">
        <name>[4Fe-4S] cluster</name>
        <dbReference type="ChEBI" id="CHEBI:49883"/>
    </cofactor>
</comment>
<accession>A0A1T4KCP8</accession>
<protein>
    <submittedName>
        <fullName evidence="7">Pyruvate formate lyase activating enzyme</fullName>
    </submittedName>
</protein>
<keyword evidence="5" id="KW-0411">Iron-sulfur</keyword>
<keyword evidence="7" id="KW-0456">Lyase</keyword>
<dbReference type="GeneID" id="303366372"/>
<dbReference type="InterPro" id="IPR013785">
    <property type="entry name" value="Aldolase_TIM"/>
</dbReference>